<accession>A0A504WWH5</accession>
<gene>
    <name evidence="1" type="ORF">CGC21_26210</name>
</gene>
<sequence>MLSCGVSTTGGGSLIRNGAPMHGISIRSATPPRRHNASLSAESELTVLTAGVSLAHEETCTRKVACTVFNRTPADGAPRCKSNSSLTTVAVLSADLSPRQRRCGTSFASSILAECDSPCGSPRVHLTRPFSSRGSFAKPVLCGSVPSTGAPSLKAADGALANRSSSGLHGVSPSLSVTLSEAEEDVTVTSAESVSATASVEPLATPGSIVLAANDARPSSSPSFTYFPSSGGGVPQESSASTSDKANAVGSVPAFRLSSVPGIRDGCGAIVNNNISTEHKFFEPLQLDAAGHLFSPLQRFSSAHTSQRASCVAALEPRAFDFGGAPVEHKDVTIACPLSNVHHGKLCEIVKQQLLLHACLVSIARERDEGEDLQRRGNFTLEKVQLQQQRRRCRCLLSIMWLLWSVFLRLPLRFLKRVLTTSVGELRKILLLTQES</sequence>
<comment type="caution">
    <text evidence="1">The sequence shown here is derived from an EMBL/GenBank/DDBJ whole genome shotgun (WGS) entry which is preliminary data.</text>
</comment>
<dbReference type="VEuPathDB" id="TriTrypDB:LdCL_340025500"/>
<protein>
    <submittedName>
        <fullName evidence="1">Uncharacterized protein</fullName>
    </submittedName>
</protein>
<dbReference type="VEuPathDB" id="TriTrypDB:LdBPK_341790.1"/>
<dbReference type="VEuPathDB" id="TriTrypDB:LDHU3_34.3080"/>
<organism evidence="1 2">
    <name type="scientific">Leishmania donovani</name>
    <dbReference type="NCBI Taxonomy" id="5661"/>
    <lineage>
        <taxon>Eukaryota</taxon>
        <taxon>Discoba</taxon>
        <taxon>Euglenozoa</taxon>
        <taxon>Kinetoplastea</taxon>
        <taxon>Metakinetoplastina</taxon>
        <taxon>Trypanosomatida</taxon>
        <taxon>Trypanosomatidae</taxon>
        <taxon>Leishmaniinae</taxon>
        <taxon>Leishmania</taxon>
    </lineage>
</organism>
<evidence type="ECO:0000313" key="2">
    <source>
        <dbReference type="Proteomes" id="UP000318447"/>
    </source>
</evidence>
<proteinExistence type="predicted"/>
<name>A0A504WWH5_LEIDO</name>
<reference evidence="2" key="1">
    <citation type="submission" date="2019-02" db="EMBL/GenBank/DDBJ databases">
        <title>FDA dAtabase for Regulatory Grade micrObial Sequences (FDA-ARGOS): Supporting development and validation of Infectious Disease Dx tests.</title>
        <authorList>
            <person name="Duncan R."/>
            <person name="Fisher C."/>
            <person name="Tallon L."/>
            <person name="Sadzewicz L."/>
            <person name="Sengamalay N."/>
            <person name="Ott S."/>
            <person name="Godinez A."/>
            <person name="Nagaraj S."/>
            <person name="Vavikolanu K."/>
            <person name="Nadendla S."/>
            <person name="Aluvathingal J."/>
            <person name="Sichtig H."/>
        </authorList>
    </citation>
    <scope>NUCLEOTIDE SEQUENCE [LARGE SCALE GENOMIC DNA]</scope>
    <source>
        <strain evidence="2">FDAARGOS_361</strain>
    </source>
</reference>
<evidence type="ECO:0000313" key="1">
    <source>
        <dbReference type="EMBL" id="TPP40088.1"/>
    </source>
</evidence>
<dbReference type="AlphaFoldDB" id="A0A504WWH5"/>
<dbReference type="EMBL" id="RHLC01000004">
    <property type="protein sequence ID" value="TPP40088.1"/>
    <property type="molecule type" value="Genomic_DNA"/>
</dbReference>
<dbReference type="Proteomes" id="UP000318447">
    <property type="component" value="Unassembled WGS sequence"/>
</dbReference>